<reference evidence="9" key="1">
    <citation type="submission" date="2022-11" db="EMBL/GenBank/DDBJ databases">
        <authorList>
            <person name="Petersen C."/>
        </authorList>
    </citation>
    <scope>NUCLEOTIDE SEQUENCE</scope>
    <source>
        <strain evidence="9">IBT 30761</strain>
    </source>
</reference>
<feature type="transmembrane region" description="Helical" evidence="7">
    <location>
        <begin position="220"/>
        <end position="241"/>
    </location>
</feature>
<feature type="transmembrane region" description="Helical" evidence="7">
    <location>
        <begin position="85"/>
        <end position="107"/>
    </location>
</feature>
<dbReference type="GO" id="GO:0016020">
    <property type="term" value="C:membrane"/>
    <property type="evidence" value="ECO:0007669"/>
    <property type="project" value="UniProtKB-SubCell"/>
</dbReference>
<evidence type="ECO:0000259" key="8">
    <source>
        <dbReference type="Pfam" id="PF01490"/>
    </source>
</evidence>
<keyword evidence="5 7" id="KW-0472">Membrane</keyword>
<proteinExistence type="inferred from homology"/>
<dbReference type="OrthoDB" id="294730at2759"/>
<dbReference type="PANTHER" id="PTHR22950">
    <property type="entry name" value="AMINO ACID TRANSPORTER"/>
    <property type="match status" value="1"/>
</dbReference>
<dbReference type="InterPro" id="IPR013057">
    <property type="entry name" value="AA_transpt_TM"/>
</dbReference>
<comment type="caution">
    <text evidence="9">The sequence shown here is derived from an EMBL/GenBank/DDBJ whole genome shotgun (WGS) entry which is preliminary data.</text>
</comment>
<evidence type="ECO:0000256" key="7">
    <source>
        <dbReference type="SAM" id="Phobius"/>
    </source>
</evidence>
<comment type="subcellular location">
    <subcellularLocation>
        <location evidence="1">Membrane</location>
        <topology evidence="1">Multi-pass membrane protein</topology>
    </subcellularLocation>
</comment>
<keyword evidence="3 7" id="KW-0812">Transmembrane</keyword>
<accession>A0A9W9KAR1</accession>
<feature type="transmembrane region" description="Helical" evidence="7">
    <location>
        <begin position="156"/>
        <end position="183"/>
    </location>
</feature>
<protein>
    <recommendedName>
        <fullName evidence="8">Amino acid transporter transmembrane domain-containing protein</fullName>
    </recommendedName>
</protein>
<evidence type="ECO:0000256" key="2">
    <source>
        <dbReference type="ARBA" id="ARBA00008066"/>
    </source>
</evidence>
<dbReference type="GeneID" id="81357280"/>
<evidence type="ECO:0000313" key="9">
    <source>
        <dbReference type="EMBL" id="KAJ5098806.1"/>
    </source>
</evidence>
<feature type="transmembrane region" description="Helical" evidence="7">
    <location>
        <begin position="351"/>
        <end position="375"/>
    </location>
</feature>
<reference evidence="9" key="2">
    <citation type="journal article" date="2023" name="IMA Fungus">
        <title>Comparative genomic study of the Penicillium genus elucidates a diverse pangenome and 15 lateral gene transfer events.</title>
        <authorList>
            <person name="Petersen C."/>
            <person name="Sorensen T."/>
            <person name="Nielsen M.R."/>
            <person name="Sondergaard T.E."/>
            <person name="Sorensen J.L."/>
            <person name="Fitzpatrick D.A."/>
            <person name="Frisvad J.C."/>
            <person name="Nielsen K.L."/>
        </authorList>
    </citation>
    <scope>NUCLEOTIDE SEQUENCE</scope>
    <source>
        <strain evidence="9">IBT 30761</strain>
    </source>
</reference>
<feature type="region of interest" description="Disordered" evidence="6">
    <location>
        <begin position="1"/>
        <end position="58"/>
    </location>
</feature>
<dbReference type="AlphaFoldDB" id="A0A9W9KAR1"/>
<comment type="similarity">
    <text evidence="2">Belongs to the amino acid/polyamine transporter 2 family.</text>
</comment>
<feature type="transmembrane region" description="Helical" evidence="7">
    <location>
        <begin position="189"/>
        <end position="208"/>
    </location>
</feature>
<dbReference type="Gene3D" id="1.20.1740.10">
    <property type="entry name" value="Amino acid/polyamine transporter I"/>
    <property type="match status" value="1"/>
</dbReference>
<feature type="transmembrane region" description="Helical" evidence="7">
    <location>
        <begin position="459"/>
        <end position="477"/>
    </location>
</feature>
<dbReference type="Proteomes" id="UP001149074">
    <property type="component" value="Unassembled WGS sequence"/>
</dbReference>
<evidence type="ECO:0000256" key="1">
    <source>
        <dbReference type="ARBA" id="ARBA00004141"/>
    </source>
</evidence>
<sequence length="507" mass="56324">MARPQDHAAMDAHLGDGDRSPDLSDKLDQDPKLKDYDIEGQGRRRSSHHITALDSSSTTESVGRQIELESENTIKYRTCSWQKTAALLFSEYICLAIMSFPWSYSILGLVPGLILTVVIAGIVLYTSLIVWRFCLRHPEIRDVCDIGQYLFWDSKIAWWGTAVMFMLNNTFIMGLHCVVGATYLNTMSDGAVCTVVFSLIVAIVSWFFSLPRTFGTLAHIATISAFFTFISVILATIFVGIEDHPAKYPKYGEPVVSAIPLKGTTFVSGMNAFLNISYTFIGQITLPSFIAEMKEPRDFWKSVTAVTVAEIIVFSLVGSIIYAYTGSGNYMTSPAFGSISNEVYKKVSFSFMIPTIIFLGVLYASVSARFVFFRLFEGTRHKGSNTVVGWAAWAGILACLWIMAWIIAEVIPFFSDLLSIMSSLFDSFFGFIFWGVAYIRMRSADHGPRFFMERGIRGWCGFIFNVLLIFIGLFFLGPGTYASVMSVVASYREGTVGGVFTCASNAV</sequence>
<gene>
    <name evidence="9" type="ORF">N7532_005807</name>
</gene>
<dbReference type="PANTHER" id="PTHR22950:SF20">
    <property type="entry name" value="AMINO ACID TRANSPORTER (EUROFUNG)"/>
    <property type="match status" value="1"/>
</dbReference>
<organism evidence="9 10">
    <name type="scientific">Penicillium argentinense</name>
    <dbReference type="NCBI Taxonomy" id="1131581"/>
    <lineage>
        <taxon>Eukaryota</taxon>
        <taxon>Fungi</taxon>
        <taxon>Dikarya</taxon>
        <taxon>Ascomycota</taxon>
        <taxon>Pezizomycotina</taxon>
        <taxon>Eurotiomycetes</taxon>
        <taxon>Eurotiomycetidae</taxon>
        <taxon>Eurotiales</taxon>
        <taxon>Aspergillaceae</taxon>
        <taxon>Penicillium</taxon>
    </lineage>
</organism>
<evidence type="ECO:0000313" key="10">
    <source>
        <dbReference type="Proteomes" id="UP001149074"/>
    </source>
</evidence>
<feature type="transmembrane region" description="Helical" evidence="7">
    <location>
        <begin position="303"/>
        <end position="324"/>
    </location>
</feature>
<feature type="transmembrane region" description="Helical" evidence="7">
    <location>
        <begin position="113"/>
        <end position="135"/>
    </location>
</feature>
<evidence type="ECO:0000256" key="6">
    <source>
        <dbReference type="SAM" id="MobiDB-lite"/>
    </source>
</evidence>
<feature type="transmembrane region" description="Helical" evidence="7">
    <location>
        <begin position="420"/>
        <end position="439"/>
    </location>
</feature>
<evidence type="ECO:0000256" key="4">
    <source>
        <dbReference type="ARBA" id="ARBA00022989"/>
    </source>
</evidence>
<evidence type="ECO:0000256" key="3">
    <source>
        <dbReference type="ARBA" id="ARBA00022692"/>
    </source>
</evidence>
<name>A0A9W9KAR1_9EURO</name>
<feature type="domain" description="Amino acid transporter transmembrane" evidence="8">
    <location>
        <begin position="78"/>
        <end position="474"/>
    </location>
</feature>
<evidence type="ECO:0000256" key="5">
    <source>
        <dbReference type="ARBA" id="ARBA00023136"/>
    </source>
</evidence>
<dbReference type="GO" id="GO:0015179">
    <property type="term" value="F:L-amino acid transmembrane transporter activity"/>
    <property type="evidence" value="ECO:0007669"/>
    <property type="project" value="TreeGrafter"/>
</dbReference>
<dbReference type="EMBL" id="JAPQKI010000005">
    <property type="protein sequence ID" value="KAJ5098806.1"/>
    <property type="molecule type" value="Genomic_DNA"/>
</dbReference>
<keyword evidence="10" id="KW-1185">Reference proteome</keyword>
<feature type="transmembrane region" description="Helical" evidence="7">
    <location>
        <begin position="387"/>
        <end position="408"/>
    </location>
</feature>
<keyword evidence="4 7" id="KW-1133">Transmembrane helix</keyword>
<feature type="transmembrane region" description="Helical" evidence="7">
    <location>
        <begin position="272"/>
        <end position="291"/>
    </location>
</feature>
<feature type="compositionally biased region" description="Basic and acidic residues" evidence="6">
    <location>
        <begin position="1"/>
        <end position="42"/>
    </location>
</feature>
<dbReference type="Pfam" id="PF01490">
    <property type="entry name" value="Aa_trans"/>
    <property type="match status" value="1"/>
</dbReference>
<dbReference type="RefSeq" id="XP_056474460.1">
    <property type="nucleotide sequence ID" value="XM_056618301.1"/>
</dbReference>
<dbReference type="FunFam" id="1.20.1740.10:FF:000039">
    <property type="entry name" value="Neutral amino acid transporter (Eurofung)"/>
    <property type="match status" value="1"/>
</dbReference>